<evidence type="ECO:0000313" key="2">
    <source>
        <dbReference type="EMBL" id="QCW83578.1"/>
    </source>
</evidence>
<organism evidence="2 3">
    <name type="scientific">Methylotuvimicrobium buryatense</name>
    <name type="common">Methylomicrobium buryatense</name>
    <dbReference type="NCBI Taxonomy" id="95641"/>
    <lineage>
        <taxon>Bacteria</taxon>
        <taxon>Pseudomonadati</taxon>
        <taxon>Pseudomonadota</taxon>
        <taxon>Gammaproteobacteria</taxon>
        <taxon>Methylococcales</taxon>
        <taxon>Methylococcaceae</taxon>
        <taxon>Methylotuvimicrobium</taxon>
    </lineage>
</organism>
<dbReference type="RefSeq" id="WP_017842618.1">
    <property type="nucleotide sequence ID" value="NZ_CP035467.1"/>
</dbReference>
<dbReference type="KEGG" id="mbur:EQU24_16015"/>
<proteinExistence type="predicted"/>
<dbReference type="SUPFAM" id="SSF52172">
    <property type="entry name" value="CheY-like"/>
    <property type="match status" value="1"/>
</dbReference>
<dbReference type="EMBL" id="CP035467">
    <property type="protein sequence ID" value="QCW83578.1"/>
    <property type="molecule type" value="Genomic_DNA"/>
</dbReference>
<keyword evidence="3" id="KW-1185">Reference proteome</keyword>
<dbReference type="Proteomes" id="UP000305881">
    <property type="component" value="Chromosome"/>
</dbReference>
<reference evidence="3" key="1">
    <citation type="journal article" date="2019" name="J. Bacteriol.">
        <title>A Mutagenic Screen Identifies a TonB-Dependent Receptor Required for the Lanthanide Metal Switch in the Type I Methanotroph 'Methylotuvimicrobium buryatense' 5GB1C.</title>
        <authorList>
            <person name="Groom J.D."/>
            <person name="Ford S.M."/>
            <person name="Pesesky M.W."/>
            <person name="Lidstrom M.E."/>
        </authorList>
    </citation>
    <scope>NUCLEOTIDE SEQUENCE [LARGE SCALE GENOMIC DNA]</scope>
    <source>
        <strain evidence="3">5GB1C</strain>
    </source>
</reference>
<dbReference type="STRING" id="675511.GCA_000341735_04249"/>
<dbReference type="InterPro" id="IPR011006">
    <property type="entry name" value="CheY-like_superfamily"/>
</dbReference>
<sequence length="406" mass="44544">MAAIRKQSFIAVTNDQDHIRWLNTVFKDEGEVVVADSPSLERVRQILDLTGAQVVFVLLHAQSHRQDAALIEGLVAFKPMLSVIAMAEQADNELILSAMRSGARDFILTLSRPGEVINLVKRLASRAPAPNIPTESVGAITALVSARPGSDTPMLALHLALAMQGERTERNALLIDLGNPAGDTLTYLGLASPYSFIDAVRSLRRLDSMLIDSAFAKHESGLSLLALPEEQGAMSEITSADIYVLLGMLRRYFPRIVINLGGVPRSDFLYLLLSNADNTLVVVEQSVPSCKQNMQLVKKMIEHKIPMDSVELVVDRYLPQLPPDAESLSRGFGLPLQATLPPSGMARLAMMNSGDSLFKCAPRDPYTLAIKKLAKRIVSRDKVDEVRKPYKDRGFFKNILARFGAS</sequence>
<dbReference type="Gene3D" id="3.40.50.2300">
    <property type="match status" value="1"/>
</dbReference>
<dbReference type="SUPFAM" id="SSF52540">
    <property type="entry name" value="P-loop containing nucleoside triphosphate hydrolases"/>
    <property type="match status" value="1"/>
</dbReference>
<dbReference type="OrthoDB" id="5813333at2"/>
<dbReference type="AlphaFoldDB" id="A0A4P9UQ99"/>
<name>A0A4P9UQ99_METBY</name>
<gene>
    <name evidence="2" type="ORF">EQU24_16015</name>
</gene>
<dbReference type="InterPro" id="IPR027417">
    <property type="entry name" value="P-loop_NTPase"/>
</dbReference>
<accession>A0A4P9UQ99</accession>
<evidence type="ECO:0000259" key="1">
    <source>
        <dbReference type="Pfam" id="PF16968"/>
    </source>
</evidence>
<evidence type="ECO:0000313" key="3">
    <source>
        <dbReference type="Proteomes" id="UP000305881"/>
    </source>
</evidence>
<dbReference type="Pfam" id="PF16968">
    <property type="entry name" value="TadZ_N"/>
    <property type="match status" value="1"/>
</dbReference>
<feature type="domain" description="Pilus assembly protein TadZ N-terminal" evidence="1">
    <location>
        <begin position="6"/>
        <end position="129"/>
    </location>
</feature>
<protein>
    <recommendedName>
        <fullName evidence="1">Pilus assembly protein TadZ N-terminal domain-containing protein</fullName>
    </recommendedName>
</protein>
<dbReference type="InterPro" id="IPR031580">
    <property type="entry name" value="TadZ_N"/>
</dbReference>
<dbReference type="Gene3D" id="3.40.50.300">
    <property type="entry name" value="P-loop containing nucleotide triphosphate hydrolases"/>
    <property type="match status" value="1"/>
</dbReference>